<comment type="subcellular location">
    <subcellularLocation>
        <location evidence="1">Nucleus</location>
    </subcellularLocation>
</comment>
<feature type="non-terminal residue" evidence="5">
    <location>
        <position position="1"/>
    </location>
</feature>
<comment type="similarity">
    <text evidence="2">Belongs to the lin-54 family.</text>
</comment>
<evidence type="ECO:0000313" key="5">
    <source>
        <dbReference type="EMBL" id="EKX49417.1"/>
    </source>
</evidence>
<proteinExistence type="inferred from homology"/>
<dbReference type="eggNOG" id="KOG1171">
    <property type="taxonomic scope" value="Eukaryota"/>
</dbReference>
<keyword evidence="3" id="KW-0539">Nucleus</keyword>
<dbReference type="AlphaFoldDB" id="L1JM04"/>
<dbReference type="STRING" id="905079.L1JM04"/>
<accession>L1JM04</accession>
<dbReference type="RefSeq" id="XP_005836397.1">
    <property type="nucleotide sequence ID" value="XM_005836340.1"/>
</dbReference>
<evidence type="ECO:0000313" key="7">
    <source>
        <dbReference type="Proteomes" id="UP000011087"/>
    </source>
</evidence>
<dbReference type="KEGG" id="gtt:GUITHDRAFT_43196"/>
<dbReference type="Pfam" id="PF03638">
    <property type="entry name" value="TCR"/>
    <property type="match status" value="2"/>
</dbReference>
<dbReference type="GeneID" id="17306096"/>
<dbReference type="HOGENOM" id="CLU_121159_1_0_1"/>
<dbReference type="InterPro" id="IPR005172">
    <property type="entry name" value="CRC"/>
</dbReference>
<feature type="domain" description="CRC" evidence="4">
    <location>
        <begin position="4"/>
        <end position="113"/>
    </location>
</feature>
<evidence type="ECO:0000313" key="6">
    <source>
        <dbReference type="EnsemblProtists" id="EKX49417"/>
    </source>
</evidence>
<dbReference type="PANTHER" id="PTHR12446:SF34">
    <property type="entry name" value="PROTEIN LIN-54 HOMOLOG"/>
    <property type="match status" value="1"/>
</dbReference>
<evidence type="ECO:0000256" key="3">
    <source>
        <dbReference type="ARBA" id="ARBA00023242"/>
    </source>
</evidence>
<dbReference type="Proteomes" id="UP000011087">
    <property type="component" value="Unassembled WGS sequence"/>
</dbReference>
<dbReference type="GO" id="GO:0005634">
    <property type="term" value="C:nucleus"/>
    <property type="evidence" value="ECO:0007669"/>
    <property type="project" value="UniProtKB-SubCell"/>
</dbReference>
<feature type="non-terminal residue" evidence="5">
    <location>
        <position position="113"/>
    </location>
</feature>
<evidence type="ECO:0000259" key="4">
    <source>
        <dbReference type="PROSITE" id="PS51634"/>
    </source>
</evidence>
<protein>
    <recommendedName>
        <fullName evidence="4">CRC domain-containing protein</fullName>
    </recommendedName>
</protein>
<dbReference type="PANTHER" id="PTHR12446">
    <property type="entry name" value="TESMIN/TSO1-RELATED"/>
    <property type="match status" value="1"/>
</dbReference>
<reference evidence="7" key="2">
    <citation type="submission" date="2012-11" db="EMBL/GenBank/DDBJ databases">
        <authorList>
            <person name="Kuo A."/>
            <person name="Curtis B.A."/>
            <person name="Tanifuji G."/>
            <person name="Burki F."/>
            <person name="Gruber A."/>
            <person name="Irimia M."/>
            <person name="Maruyama S."/>
            <person name="Arias M.C."/>
            <person name="Ball S.G."/>
            <person name="Gile G.H."/>
            <person name="Hirakawa Y."/>
            <person name="Hopkins J.F."/>
            <person name="Rensing S.A."/>
            <person name="Schmutz J."/>
            <person name="Symeonidi A."/>
            <person name="Elias M."/>
            <person name="Eveleigh R.J."/>
            <person name="Herman E.K."/>
            <person name="Klute M.J."/>
            <person name="Nakayama T."/>
            <person name="Obornik M."/>
            <person name="Reyes-Prieto A."/>
            <person name="Armbrust E.V."/>
            <person name="Aves S.J."/>
            <person name="Beiko R.G."/>
            <person name="Coutinho P."/>
            <person name="Dacks J.B."/>
            <person name="Durnford D.G."/>
            <person name="Fast N.M."/>
            <person name="Green B.R."/>
            <person name="Grisdale C."/>
            <person name="Hempe F."/>
            <person name="Henrissat B."/>
            <person name="Hoppner M.P."/>
            <person name="Ishida K.-I."/>
            <person name="Kim E."/>
            <person name="Koreny L."/>
            <person name="Kroth P.G."/>
            <person name="Liu Y."/>
            <person name="Malik S.-B."/>
            <person name="Maier U.G."/>
            <person name="McRose D."/>
            <person name="Mock T."/>
            <person name="Neilson J.A."/>
            <person name="Onodera N.T."/>
            <person name="Poole A.M."/>
            <person name="Pritham E.J."/>
            <person name="Richards T.A."/>
            <person name="Rocap G."/>
            <person name="Roy S.W."/>
            <person name="Sarai C."/>
            <person name="Schaack S."/>
            <person name="Shirato S."/>
            <person name="Slamovits C.H."/>
            <person name="Spencer D.F."/>
            <person name="Suzuki S."/>
            <person name="Worden A.Z."/>
            <person name="Zauner S."/>
            <person name="Barry K."/>
            <person name="Bell C."/>
            <person name="Bharti A.K."/>
            <person name="Crow J.A."/>
            <person name="Grimwood J."/>
            <person name="Kramer R."/>
            <person name="Lindquist E."/>
            <person name="Lucas S."/>
            <person name="Salamov A."/>
            <person name="McFadden G.I."/>
            <person name="Lane C.E."/>
            <person name="Keeling P.J."/>
            <person name="Gray M.W."/>
            <person name="Grigoriev I.V."/>
            <person name="Archibald J.M."/>
        </authorList>
    </citation>
    <scope>NUCLEOTIDE SEQUENCE</scope>
    <source>
        <strain evidence="7">CCMP2712</strain>
    </source>
</reference>
<dbReference type="PROSITE" id="PS51634">
    <property type="entry name" value="CRC"/>
    <property type="match status" value="1"/>
</dbReference>
<gene>
    <name evidence="5" type="ORF">GUITHDRAFT_43196</name>
</gene>
<dbReference type="InterPro" id="IPR033467">
    <property type="entry name" value="Tesmin/TSO1-like_CXC"/>
</dbReference>
<organism evidence="5">
    <name type="scientific">Guillardia theta (strain CCMP2712)</name>
    <name type="common">Cryptophyte</name>
    <dbReference type="NCBI Taxonomy" id="905079"/>
    <lineage>
        <taxon>Eukaryota</taxon>
        <taxon>Cryptophyceae</taxon>
        <taxon>Pyrenomonadales</taxon>
        <taxon>Geminigeraceae</taxon>
        <taxon>Guillardia</taxon>
    </lineage>
</organism>
<name>L1JM04_GUITC</name>
<dbReference type="InterPro" id="IPR028307">
    <property type="entry name" value="Lin-54_fam"/>
</dbReference>
<dbReference type="OMA" id="IHYLEYG"/>
<evidence type="ECO:0000256" key="1">
    <source>
        <dbReference type="ARBA" id="ARBA00004123"/>
    </source>
</evidence>
<dbReference type="SMART" id="SM01114">
    <property type="entry name" value="CXC"/>
    <property type="match status" value="2"/>
</dbReference>
<keyword evidence="7" id="KW-1185">Reference proteome</keyword>
<dbReference type="OrthoDB" id="6283463at2759"/>
<reference evidence="6" key="3">
    <citation type="submission" date="2015-06" db="UniProtKB">
        <authorList>
            <consortium name="EnsemblProtists"/>
        </authorList>
    </citation>
    <scope>IDENTIFICATION</scope>
</reference>
<evidence type="ECO:0000256" key="2">
    <source>
        <dbReference type="ARBA" id="ARBA00007267"/>
    </source>
</evidence>
<dbReference type="GO" id="GO:0006355">
    <property type="term" value="P:regulation of DNA-templated transcription"/>
    <property type="evidence" value="ECO:0007669"/>
    <property type="project" value="TreeGrafter"/>
</dbReference>
<dbReference type="EMBL" id="JH992982">
    <property type="protein sequence ID" value="EKX49417.1"/>
    <property type="molecule type" value="Genomic_DNA"/>
</dbReference>
<dbReference type="EnsemblProtists" id="EKX49417">
    <property type="protein sequence ID" value="EKX49417"/>
    <property type="gene ID" value="GUITHDRAFT_43196"/>
</dbReference>
<sequence>SDSRKKVCSCKKSRCLKLYCECFAAGEICSGCKCVDCANDGDHEDMRLQAVDTIKQRNNNAFAPKIVDEIQQDKGMHARGCRCKKSHCLKKYCECYQAGVQCTDKCKCEECQN</sequence>
<dbReference type="PaxDb" id="55529-EKX49417"/>
<reference evidence="5 7" key="1">
    <citation type="journal article" date="2012" name="Nature">
        <title>Algal genomes reveal evolutionary mosaicism and the fate of nucleomorphs.</title>
        <authorList>
            <consortium name="DOE Joint Genome Institute"/>
            <person name="Curtis B.A."/>
            <person name="Tanifuji G."/>
            <person name="Burki F."/>
            <person name="Gruber A."/>
            <person name="Irimia M."/>
            <person name="Maruyama S."/>
            <person name="Arias M.C."/>
            <person name="Ball S.G."/>
            <person name="Gile G.H."/>
            <person name="Hirakawa Y."/>
            <person name="Hopkins J.F."/>
            <person name="Kuo A."/>
            <person name="Rensing S.A."/>
            <person name="Schmutz J."/>
            <person name="Symeonidi A."/>
            <person name="Elias M."/>
            <person name="Eveleigh R.J."/>
            <person name="Herman E.K."/>
            <person name="Klute M.J."/>
            <person name="Nakayama T."/>
            <person name="Obornik M."/>
            <person name="Reyes-Prieto A."/>
            <person name="Armbrust E.V."/>
            <person name="Aves S.J."/>
            <person name="Beiko R.G."/>
            <person name="Coutinho P."/>
            <person name="Dacks J.B."/>
            <person name="Durnford D.G."/>
            <person name="Fast N.M."/>
            <person name="Green B.R."/>
            <person name="Grisdale C.J."/>
            <person name="Hempel F."/>
            <person name="Henrissat B."/>
            <person name="Hoppner M.P."/>
            <person name="Ishida K."/>
            <person name="Kim E."/>
            <person name="Koreny L."/>
            <person name="Kroth P.G."/>
            <person name="Liu Y."/>
            <person name="Malik S.B."/>
            <person name="Maier U.G."/>
            <person name="McRose D."/>
            <person name="Mock T."/>
            <person name="Neilson J.A."/>
            <person name="Onodera N.T."/>
            <person name="Poole A.M."/>
            <person name="Pritham E.J."/>
            <person name="Richards T.A."/>
            <person name="Rocap G."/>
            <person name="Roy S.W."/>
            <person name="Sarai C."/>
            <person name="Schaack S."/>
            <person name="Shirato S."/>
            <person name="Slamovits C.H."/>
            <person name="Spencer D.F."/>
            <person name="Suzuki S."/>
            <person name="Worden A.Z."/>
            <person name="Zauner S."/>
            <person name="Barry K."/>
            <person name="Bell C."/>
            <person name="Bharti A.K."/>
            <person name="Crow J.A."/>
            <person name="Grimwood J."/>
            <person name="Kramer R."/>
            <person name="Lindquist E."/>
            <person name="Lucas S."/>
            <person name="Salamov A."/>
            <person name="McFadden G.I."/>
            <person name="Lane C.E."/>
            <person name="Keeling P.J."/>
            <person name="Gray M.W."/>
            <person name="Grigoriev I.V."/>
            <person name="Archibald J.M."/>
        </authorList>
    </citation>
    <scope>NUCLEOTIDE SEQUENCE</scope>
    <source>
        <strain evidence="5 7">CCMP2712</strain>
    </source>
</reference>